<dbReference type="EMBL" id="PNBA02000001">
    <property type="protein sequence ID" value="KAG6436284.1"/>
    <property type="molecule type" value="Genomic_DNA"/>
</dbReference>
<evidence type="ECO:0000313" key="2">
    <source>
        <dbReference type="EMBL" id="KAG6436284.1"/>
    </source>
</evidence>
<feature type="compositionally biased region" description="Basic residues" evidence="1">
    <location>
        <begin position="54"/>
        <end position="63"/>
    </location>
</feature>
<evidence type="ECO:0000313" key="3">
    <source>
        <dbReference type="Proteomes" id="UP000298416"/>
    </source>
</evidence>
<proteinExistence type="predicted"/>
<protein>
    <submittedName>
        <fullName evidence="2">Uncharacterized protein</fullName>
    </submittedName>
</protein>
<reference evidence="2" key="1">
    <citation type="submission" date="2018-01" db="EMBL/GenBank/DDBJ databases">
        <authorList>
            <person name="Mao J.F."/>
        </authorList>
    </citation>
    <scope>NUCLEOTIDE SEQUENCE</scope>
    <source>
        <strain evidence="2">Huo1</strain>
        <tissue evidence="2">Leaf</tissue>
    </source>
</reference>
<accession>A0A8X8YRF4</accession>
<dbReference type="Proteomes" id="UP000298416">
    <property type="component" value="Unassembled WGS sequence"/>
</dbReference>
<dbReference type="AlphaFoldDB" id="A0A8X8YRF4"/>
<reference evidence="2" key="2">
    <citation type="submission" date="2020-08" db="EMBL/GenBank/DDBJ databases">
        <title>Plant Genome Project.</title>
        <authorList>
            <person name="Zhang R.-G."/>
        </authorList>
    </citation>
    <scope>NUCLEOTIDE SEQUENCE</scope>
    <source>
        <strain evidence="2">Huo1</strain>
        <tissue evidence="2">Leaf</tissue>
    </source>
</reference>
<organism evidence="2">
    <name type="scientific">Salvia splendens</name>
    <name type="common">Scarlet sage</name>
    <dbReference type="NCBI Taxonomy" id="180675"/>
    <lineage>
        <taxon>Eukaryota</taxon>
        <taxon>Viridiplantae</taxon>
        <taxon>Streptophyta</taxon>
        <taxon>Embryophyta</taxon>
        <taxon>Tracheophyta</taxon>
        <taxon>Spermatophyta</taxon>
        <taxon>Magnoliopsida</taxon>
        <taxon>eudicotyledons</taxon>
        <taxon>Gunneridae</taxon>
        <taxon>Pentapetalae</taxon>
        <taxon>asterids</taxon>
        <taxon>lamiids</taxon>
        <taxon>Lamiales</taxon>
        <taxon>Lamiaceae</taxon>
        <taxon>Nepetoideae</taxon>
        <taxon>Mentheae</taxon>
        <taxon>Salviinae</taxon>
        <taxon>Salvia</taxon>
        <taxon>Salvia subgen. Calosphace</taxon>
        <taxon>core Calosphace</taxon>
    </lineage>
</organism>
<name>A0A8X8YRF4_SALSN</name>
<comment type="caution">
    <text evidence="2">The sequence shown here is derived from an EMBL/GenBank/DDBJ whole genome shotgun (WGS) entry which is preliminary data.</text>
</comment>
<gene>
    <name evidence="2" type="ORF">SASPL_101170</name>
</gene>
<keyword evidence="3" id="KW-1185">Reference proteome</keyword>
<evidence type="ECO:0000256" key="1">
    <source>
        <dbReference type="SAM" id="MobiDB-lite"/>
    </source>
</evidence>
<feature type="region of interest" description="Disordered" evidence="1">
    <location>
        <begin position="29"/>
        <end position="72"/>
    </location>
</feature>
<sequence length="72" mass="8076">MVEPIYDNKDATKFAIQEAALAATKLPVKPTRSADDTMEVETADQNFSSLSGKSSRRRLRLPRRSFMLSQSD</sequence>